<dbReference type="Gene3D" id="3.90.70.10">
    <property type="entry name" value="Cysteine proteinases"/>
    <property type="match status" value="1"/>
</dbReference>
<reference evidence="2" key="1">
    <citation type="journal article" date="2020" name="Nature">
        <title>Giant virus diversity and host interactions through global metagenomics.</title>
        <authorList>
            <person name="Schulz F."/>
            <person name="Roux S."/>
            <person name="Paez-Espino D."/>
            <person name="Jungbluth S."/>
            <person name="Walsh D.A."/>
            <person name="Denef V.J."/>
            <person name="McMahon K.D."/>
            <person name="Konstantinidis K.T."/>
            <person name="Eloe-Fadrosh E.A."/>
            <person name="Kyrpides N.C."/>
            <person name="Woyke T."/>
        </authorList>
    </citation>
    <scope>NUCLEOTIDE SEQUENCE</scope>
    <source>
        <strain evidence="2">GVMAG-M-3300024510-1</strain>
    </source>
</reference>
<evidence type="ECO:0000313" key="2">
    <source>
        <dbReference type="EMBL" id="QHT96953.1"/>
    </source>
</evidence>
<feature type="domain" description="USP" evidence="1">
    <location>
        <begin position="615"/>
        <end position="955"/>
    </location>
</feature>
<dbReference type="GO" id="GO:0005634">
    <property type="term" value="C:nucleus"/>
    <property type="evidence" value="ECO:0007669"/>
    <property type="project" value="TreeGrafter"/>
</dbReference>
<dbReference type="InterPro" id="IPR050164">
    <property type="entry name" value="Peptidase_C19"/>
</dbReference>
<sequence>MVIVNYKKELSLIYIESNEVIYCIQKISLTDPQFGLWEQHFSSVSAENQLKITRLEKNNRIIFIGWVMKSRDSKSITEEEYVKSDEKFKNVILSTIFYTVVSTDKLVYPMLAIANCFLKLSYKTVDVKTMIEKLLYLFVNKIMGIMCKDILADKKYIVAKKDELVFIEATRDLPYYNEDDDKEKNYKSFRREEIEKFVDPFTIIKKEETNEQKLKKQKTEGIDKEANIDDLTKKYEQTLNEFLNSCNLISGPVSFIYHQFNRRNIFLLGDQHGNGRDGDCTIGLSCDVVDFLDKVFRESTAKVDFYIEHMFMKDDEKAKHTDTFDALKRVRRHFSDCLVRNKKNCHDKYPNVRFHYTDIRDYMHEDFSNPMFIVRYGLLLNTFSKKLKKYKEGYKETKILVDKLTPQILGDIVSMYLELDTLGDIGKFISNKLQLSSKNELESYLKVALEFKYPEEKNRVLKQLKLSEKGKEIKTFIKEELQKYLQTILQPMYNDYISRIKTNNDNEEYVSFLPWYAREIQGLGGFVMDAYLLSRMFKPSLNDSKDIYIYVGIRHAERYDRFFSKLGTQRIEGKRLGRLPEDSEDLDTSNYACVDIGTINKALKQQPQYDRNPTLGYINTGVRCYNNALYKCLYYSKPLISKLKEIKTEFIPFLEEKAKIDKLKFEDKLIFFNNFYDLINKHENSLTTVIDTVHIFNHTCKIMGNVSAEQQQDASELLGYILDKFIDLTEKTHDKFSQQFLPLLSFKYKEDLIYPDPCVIKERTNYPVLHLLNTGFPETALIKWRHDKNYSLTLRELLQTELNGTDKSPCPEENGKINVKKNGEIIEDRKIEVEKRIIQRFIQLPQIFIIVMKKFIHNIKTNSTEFYNINVKIPEILDLTEFISITQKNIPSRYQLYAMVNYSGSGMGGHYTATIKNPFNQIWYYHNDTEVNRIIDNKPKLDNNPNIYILFYQRNSQNNQ</sequence>
<dbReference type="GO" id="GO:0004843">
    <property type="term" value="F:cysteine-type deubiquitinase activity"/>
    <property type="evidence" value="ECO:0007669"/>
    <property type="project" value="InterPro"/>
</dbReference>
<dbReference type="PROSITE" id="PS50235">
    <property type="entry name" value="USP_3"/>
    <property type="match status" value="1"/>
</dbReference>
<name>A0A6C0IZZ5_9ZZZZ</name>
<dbReference type="InterPro" id="IPR001394">
    <property type="entry name" value="Peptidase_C19_UCH"/>
</dbReference>
<organism evidence="2">
    <name type="scientific">viral metagenome</name>
    <dbReference type="NCBI Taxonomy" id="1070528"/>
    <lineage>
        <taxon>unclassified sequences</taxon>
        <taxon>metagenomes</taxon>
        <taxon>organismal metagenomes</taxon>
    </lineage>
</organism>
<dbReference type="EMBL" id="MN740271">
    <property type="protein sequence ID" value="QHT96953.1"/>
    <property type="molecule type" value="Genomic_DNA"/>
</dbReference>
<dbReference type="SUPFAM" id="SSF54001">
    <property type="entry name" value="Cysteine proteinases"/>
    <property type="match status" value="1"/>
</dbReference>
<dbReference type="Pfam" id="PF00443">
    <property type="entry name" value="UCH"/>
    <property type="match status" value="1"/>
</dbReference>
<protein>
    <recommendedName>
        <fullName evidence="1">USP domain-containing protein</fullName>
    </recommendedName>
</protein>
<dbReference type="GO" id="GO:0005829">
    <property type="term" value="C:cytosol"/>
    <property type="evidence" value="ECO:0007669"/>
    <property type="project" value="TreeGrafter"/>
</dbReference>
<accession>A0A6C0IZZ5</accession>
<dbReference type="GO" id="GO:0016579">
    <property type="term" value="P:protein deubiquitination"/>
    <property type="evidence" value="ECO:0007669"/>
    <property type="project" value="InterPro"/>
</dbReference>
<proteinExistence type="predicted"/>
<dbReference type="InterPro" id="IPR038765">
    <property type="entry name" value="Papain-like_cys_pep_sf"/>
</dbReference>
<evidence type="ECO:0000259" key="1">
    <source>
        <dbReference type="PROSITE" id="PS50235"/>
    </source>
</evidence>
<dbReference type="AlphaFoldDB" id="A0A6C0IZZ5"/>
<dbReference type="InterPro" id="IPR028889">
    <property type="entry name" value="USP"/>
</dbReference>
<dbReference type="PANTHER" id="PTHR24006">
    <property type="entry name" value="UBIQUITIN CARBOXYL-TERMINAL HYDROLASE"/>
    <property type="match status" value="1"/>
</dbReference>